<comment type="caution">
    <text evidence="2">The sequence shown here is derived from an EMBL/GenBank/DDBJ whole genome shotgun (WGS) entry which is preliminary data.</text>
</comment>
<feature type="compositionally biased region" description="Low complexity" evidence="1">
    <location>
        <begin position="55"/>
        <end position="75"/>
    </location>
</feature>
<keyword evidence="3" id="KW-1185">Reference proteome</keyword>
<evidence type="ECO:0000256" key="1">
    <source>
        <dbReference type="SAM" id="MobiDB-lite"/>
    </source>
</evidence>
<name>A0A6B0SL75_9CETA</name>
<reference evidence="2" key="1">
    <citation type="submission" date="2019-10" db="EMBL/GenBank/DDBJ databases">
        <title>The sequence and de novo assembly of the wild yak genome.</title>
        <authorList>
            <person name="Liu Y."/>
        </authorList>
    </citation>
    <scope>NUCLEOTIDE SEQUENCE [LARGE SCALE GENOMIC DNA]</scope>
    <source>
        <strain evidence="2">WY2019</strain>
    </source>
</reference>
<feature type="compositionally biased region" description="Gly residues" evidence="1">
    <location>
        <begin position="24"/>
        <end position="34"/>
    </location>
</feature>
<dbReference type="Proteomes" id="UP000322234">
    <property type="component" value="Unassembled WGS sequence"/>
</dbReference>
<feature type="compositionally biased region" description="Low complexity" evidence="1">
    <location>
        <begin position="83"/>
        <end position="95"/>
    </location>
</feature>
<feature type="region of interest" description="Disordered" evidence="1">
    <location>
        <begin position="1"/>
        <end position="117"/>
    </location>
</feature>
<protein>
    <submittedName>
        <fullName evidence="2">Uncharacterized protein</fullName>
    </submittedName>
</protein>
<dbReference type="EMBL" id="VBQZ03000485">
    <property type="protein sequence ID" value="MXQ99493.1"/>
    <property type="molecule type" value="Genomic_DNA"/>
</dbReference>
<dbReference type="AlphaFoldDB" id="A0A6B0SL75"/>
<gene>
    <name evidence="2" type="ORF">E5288_WYG021752</name>
</gene>
<accession>A0A6B0SL75</accession>
<evidence type="ECO:0000313" key="2">
    <source>
        <dbReference type="EMBL" id="MXQ99493.1"/>
    </source>
</evidence>
<evidence type="ECO:0000313" key="3">
    <source>
        <dbReference type="Proteomes" id="UP000322234"/>
    </source>
</evidence>
<organism evidence="2 3">
    <name type="scientific">Bos mutus</name>
    <name type="common">wild yak</name>
    <dbReference type="NCBI Taxonomy" id="72004"/>
    <lineage>
        <taxon>Eukaryota</taxon>
        <taxon>Metazoa</taxon>
        <taxon>Chordata</taxon>
        <taxon>Craniata</taxon>
        <taxon>Vertebrata</taxon>
        <taxon>Euteleostomi</taxon>
        <taxon>Mammalia</taxon>
        <taxon>Eutheria</taxon>
        <taxon>Laurasiatheria</taxon>
        <taxon>Artiodactyla</taxon>
        <taxon>Ruminantia</taxon>
        <taxon>Pecora</taxon>
        <taxon>Bovidae</taxon>
        <taxon>Bovinae</taxon>
        <taxon>Bos</taxon>
    </lineage>
</organism>
<proteinExistence type="predicted"/>
<sequence length="117" mass="11012">MPGDRPALSSPPPGFSGRTRLPGSSGGQGPGASVGTGPQILQGPGPSVRVACPTSAASQSGRPSGSPSQEDAAAGGAVGRGHGAASASGSAGRHVCSPRAGDTKRGGFCPSGSLSSY</sequence>